<dbReference type="Proteomes" id="UP000297475">
    <property type="component" value="Unassembled WGS sequence"/>
</dbReference>
<dbReference type="InterPro" id="IPR033399">
    <property type="entry name" value="TP_0789-like"/>
</dbReference>
<evidence type="ECO:0000313" key="3">
    <source>
        <dbReference type="Proteomes" id="UP000297475"/>
    </source>
</evidence>
<accession>A0A4Z0WBF8</accession>
<proteinExistence type="predicted"/>
<organism evidence="2 3">
    <name type="scientific">Natronospirillum operosum</name>
    <dbReference type="NCBI Taxonomy" id="2759953"/>
    <lineage>
        <taxon>Bacteria</taxon>
        <taxon>Pseudomonadati</taxon>
        <taxon>Pseudomonadota</taxon>
        <taxon>Gammaproteobacteria</taxon>
        <taxon>Oceanospirillales</taxon>
        <taxon>Natronospirillaceae</taxon>
        <taxon>Natronospirillum</taxon>
    </lineage>
</organism>
<evidence type="ECO:0000259" key="1">
    <source>
        <dbReference type="Pfam" id="PF17131"/>
    </source>
</evidence>
<keyword evidence="2" id="KW-0449">Lipoprotein</keyword>
<comment type="caution">
    <text evidence="2">The sequence shown here is derived from an EMBL/GenBank/DDBJ whole genome shotgun (WGS) entry which is preliminary data.</text>
</comment>
<name>A0A4Z0WBF8_9GAMM</name>
<keyword evidence="3" id="KW-1185">Reference proteome</keyword>
<feature type="domain" description="Uncharacterized protein TP-0789" evidence="1">
    <location>
        <begin position="85"/>
        <end position="274"/>
    </location>
</feature>
<dbReference type="CDD" id="cd16329">
    <property type="entry name" value="LolA_like"/>
    <property type="match status" value="1"/>
</dbReference>
<dbReference type="EMBL" id="SRMF01000002">
    <property type="protein sequence ID" value="TGG93875.1"/>
    <property type="molecule type" value="Genomic_DNA"/>
</dbReference>
<dbReference type="Pfam" id="PF17131">
    <property type="entry name" value="LolA_like"/>
    <property type="match status" value="1"/>
</dbReference>
<evidence type="ECO:0000313" key="2">
    <source>
        <dbReference type="EMBL" id="TGG93875.1"/>
    </source>
</evidence>
<dbReference type="OrthoDB" id="9803781at2"/>
<dbReference type="Gene3D" id="2.50.20.10">
    <property type="entry name" value="Lipoprotein localisation LolA/LolB/LppX"/>
    <property type="match status" value="1"/>
</dbReference>
<sequence length="277" mass="32287">MRIHTMTAKKTRFTLVALMLLAGLLSLPIIAGADERGEGWRIMTDVDNRYRGDSWSMDMYILLTDENGRERERSLRMLGKMFGDDERTLTYVTSPSRLRGTGILTYDWDDRARSNESWLYLPDLGRVTRLTTSSRSDYFLGTDFTYGDLEGLDVEDFEYAIDRENSNDSETVVDAEPLDRDIIDKYGYTRIRYWVDTERDLVTRAQYWLQNEGWVKYYSQFDFEEIDGVWVSGREQMVLTRDNRRIHSTVITRGDVEINLDISDNTFTTGGLERAAE</sequence>
<protein>
    <submittedName>
        <fullName evidence="2">Outer membrane lipoprotein-sorting protein</fullName>
    </submittedName>
</protein>
<reference evidence="2 3" key="1">
    <citation type="submission" date="2019-04" db="EMBL/GenBank/DDBJ databases">
        <title>Natronospirillum operosus gen. nov., sp. nov., a haloalkaliphilic satellite isolated from decaying biomass of laboratory culture of cyanobacterium Geitlerinema sp. and proposal of Natronospirillaceae fam. nov. and Saccharospirillaceae fam. nov.</title>
        <authorList>
            <person name="Kevbrin V."/>
            <person name="Boltyanskaya Y."/>
            <person name="Koziaeva V."/>
            <person name="Grouzdev D.S."/>
            <person name="Park M."/>
            <person name="Cho J."/>
        </authorList>
    </citation>
    <scope>NUCLEOTIDE SEQUENCE [LARGE SCALE GENOMIC DNA]</scope>
    <source>
        <strain evidence="2 3">G-116</strain>
    </source>
</reference>
<dbReference type="AlphaFoldDB" id="A0A4Z0WBF8"/>
<gene>
    <name evidence="2" type="ORF">E4656_06705</name>
</gene>